<protein>
    <submittedName>
        <fullName evidence="4">Alpha/Beta hydrolase protein</fullName>
    </submittedName>
</protein>
<dbReference type="Pfam" id="PF07859">
    <property type="entry name" value="Abhydrolase_3"/>
    <property type="match status" value="1"/>
</dbReference>
<dbReference type="GO" id="GO:0016787">
    <property type="term" value="F:hydrolase activity"/>
    <property type="evidence" value="ECO:0007669"/>
    <property type="project" value="UniProtKB-KW"/>
</dbReference>
<reference evidence="4" key="1">
    <citation type="submission" date="2023-02" db="EMBL/GenBank/DDBJ databases">
        <title>Identification and recombinant expression of a fungal hydrolase from Papiliotrema laurentii that hydrolyzes apple cutin and clears colloidal polyester polyurethane.</title>
        <authorList>
            <consortium name="DOE Joint Genome Institute"/>
            <person name="Roman V.A."/>
            <person name="Bojanowski C."/>
            <person name="Crable B.R."/>
            <person name="Wagner D.N."/>
            <person name="Hung C.S."/>
            <person name="Nadeau L.J."/>
            <person name="Schratz L."/>
            <person name="Haridas S."/>
            <person name="Pangilinan J."/>
            <person name="Lipzen A."/>
            <person name="Na H."/>
            <person name="Yan M."/>
            <person name="Ng V."/>
            <person name="Grigoriev I.V."/>
            <person name="Spatafora J.W."/>
            <person name="Barlow D."/>
            <person name="Biffinger J."/>
            <person name="Kelley-Loughnane N."/>
            <person name="Varaljay V.A."/>
            <person name="Crookes-Goodson W.J."/>
        </authorList>
    </citation>
    <scope>NUCLEOTIDE SEQUENCE</scope>
    <source>
        <strain evidence="4">5307AH</strain>
    </source>
</reference>
<proteinExistence type="predicted"/>
<evidence type="ECO:0000256" key="1">
    <source>
        <dbReference type="ARBA" id="ARBA00022801"/>
    </source>
</evidence>
<feature type="signal peptide" evidence="2">
    <location>
        <begin position="1"/>
        <end position="23"/>
    </location>
</feature>
<dbReference type="EMBL" id="JAODAN010000009">
    <property type="protein sequence ID" value="KAK1922068.1"/>
    <property type="molecule type" value="Genomic_DNA"/>
</dbReference>
<sequence>MSLHKVHAAIAFWLLLPATIVRTAYRHVRGTYPSWQTFRVAILIQTVKLLLWSKYALYLPEPHREEWTVPKPITPLARQARRGMEVERVVLDPVGSEMRRGVADVPRVQAVSRPGWMIWTGGRGKDQGVGLDKAVPGEKVLFYLHSGAYVFGHPLETAFAWSMARDLSTRVFAVNYRKVLSAETAHPAPLLDALAGWVYLTRTLGFDPRNITIVGDSAGGHLTLLLSRYLDSLTSPLPGRLALCSPWCDFAFTATNPTFPSQIENEKYDYVPYLGDKSVASGMRHYPADMIRSTWYSPALATPDQWAYLVDNNVRVYVMRGTKELLADEIAAVVEGMKAAKVDVQLRDDIDGIHIGPSVPWPGSSSWKTWIKDLETFVA</sequence>
<evidence type="ECO:0000313" key="4">
    <source>
        <dbReference type="EMBL" id="KAK1922068.1"/>
    </source>
</evidence>
<gene>
    <name evidence="4" type="ORF">DB88DRAFT_380009</name>
</gene>
<dbReference type="InterPro" id="IPR050300">
    <property type="entry name" value="GDXG_lipolytic_enzyme"/>
</dbReference>
<keyword evidence="2" id="KW-0732">Signal</keyword>
<organism evidence="4 5">
    <name type="scientific">Papiliotrema laurentii</name>
    <name type="common">Cryptococcus laurentii</name>
    <dbReference type="NCBI Taxonomy" id="5418"/>
    <lineage>
        <taxon>Eukaryota</taxon>
        <taxon>Fungi</taxon>
        <taxon>Dikarya</taxon>
        <taxon>Basidiomycota</taxon>
        <taxon>Agaricomycotina</taxon>
        <taxon>Tremellomycetes</taxon>
        <taxon>Tremellales</taxon>
        <taxon>Rhynchogastremaceae</taxon>
        <taxon>Papiliotrema</taxon>
    </lineage>
</organism>
<evidence type="ECO:0000256" key="2">
    <source>
        <dbReference type="SAM" id="SignalP"/>
    </source>
</evidence>
<dbReference type="AlphaFoldDB" id="A0AAD9CX98"/>
<dbReference type="Gene3D" id="3.40.50.1820">
    <property type="entry name" value="alpha/beta hydrolase"/>
    <property type="match status" value="1"/>
</dbReference>
<keyword evidence="5" id="KW-1185">Reference proteome</keyword>
<feature type="chain" id="PRO_5041963776" evidence="2">
    <location>
        <begin position="24"/>
        <end position="379"/>
    </location>
</feature>
<dbReference type="InterPro" id="IPR029058">
    <property type="entry name" value="AB_hydrolase_fold"/>
</dbReference>
<dbReference type="InterPro" id="IPR013094">
    <property type="entry name" value="AB_hydrolase_3"/>
</dbReference>
<comment type="caution">
    <text evidence="4">The sequence shown here is derived from an EMBL/GenBank/DDBJ whole genome shotgun (WGS) entry which is preliminary data.</text>
</comment>
<evidence type="ECO:0000313" key="5">
    <source>
        <dbReference type="Proteomes" id="UP001182556"/>
    </source>
</evidence>
<dbReference type="PANTHER" id="PTHR48081">
    <property type="entry name" value="AB HYDROLASE SUPERFAMILY PROTEIN C4A8.06C"/>
    <property type="match status" value="1"/>
</dbReference>
<dbReference type="Proteomes" id="UP001182556">
    <property type="component" value="Unassembled WGS sequence"/>
</dbReference>
<name>A0AAD9CX98_PAPLA</name>
<evidence type="ECO:0000259" key="3">
    <source>
        <dbReference type="Pfam" id="PF07859"/>
    </source>
</evidence>
<dbReference type="SUPFAM" id="SSF53474">
    <property type="entry name" value="alpha/beta-Hydrolases"/>
    <property type="match status" value="1"/>
</dbReference>
<keyword evidence="1 4" id="KW-0378">Hydrolase</keyword>
<accession>A0AAD9CX98</accession>
<feature type="domain" description="Alpha/beta hydrolase fold-3" evidence="3">
    <location>
        <begin position="141"/>
        <end position="354"/>
    </location>
</feature>
<dbReference type="PANTHER" id="PTHR48081:SF31">
    <property type="entry name" value="STERYL ACETYL HYDROLASE MUG81-RELATED"/>
    <property type="match status" value="1"/>
</dbReference>